<proteinExistence type="predicted"/>
<feature type="domain" description="HTH-like" evidence="1">
    <location>
        <begin position="4"/>
        <end position="49"/>
    </location>
</feature>
<comment type="caution">
    <text evidence="2">The sequence shown here is derived from an EMBL/GenBank/DDBJ whole genome shotgun (WGS) entry which is preliminary data.</text>
</comment>
<dbReference type="Proteomes" id="UP000590460">
    <property type="component" value="Unassembled WGS sequence"/>
</dbReference>
<evidence type="ECO:0000313" key="2">
    <source>
        <dbReference type="EMBL" id="NKZ19216.1"/>
    </source>
</evidence>
<evidence type="ECO:0000313" key="3">
    <source>
        <dbReference type="Proteomes" id="UP000590460"/>
    </source>
</evidence>
<dbReference type="AlphaFoldDB" id="A0A846ZCJ4"/>
<gene>
    <name evidence="2" type="ORF">HF966_08565</name>
</gene>
<organism evidence="2 3">
    <name type="scientific">Leuconostoc holzapfelii</name>
    <dbReference type="NCBI Taxonomy" id="434464"/>
    <lineage>
        <taxon>Bacteria</taxon>
        <taxon>Bacillati</taxon>
        <taxon>Bacillota</taxon>
        <taxon>Bacilli</taxon>
        <taxon>Lactobacillales</taxon>
        <taxon>Lactobacillaceae</taxon>
        <taxon>Leuconostoc</taxon>
    </lineage>
</organism>
<name>A0A846ZCJ4_9LACO</name>
<protein>
    <submittedName>
        <fullName evidence="2">Transposase</fullName>
    </submittedName>
</protein>
<sequence length="107" mass="12734">MLDVWKTFKFYGYRRIAAYSQQTDGPKVSEYMTLKLMHQLGIRSRMQKRNRKPKTLVTVDQKPNLLTHEQVNPPKFYYTLTFTDYFNVVKLTPAYPTRLAFCMTCSH</sequence>
<dbReference type="Pfam" id="PF13276">
    <property type="entry name" value="HTH_21"/>
    <property type="match status" value="1"/>
</dbReference>
<dbReference type="InterPro" id="IPR025948">
    <property type="entry name" value="HTH-like_dom"/>
</dbReference>
<evidence type="ECO:0000259" key="1">
    <source>
        <dbReference type="Pfam" id="PF13276"/>
    </source>
</evidence>
<reference evidence="2 3" key="1">
    <citation type="submission" date="2020-04" db="EMBL/GenBank/DDBJ databases">
        <title>MicrobeNet Type strains.</title>
        <authorList>
            <person name="Nicholson A.C."/>
        </authorList>
    </citation>
    <scope>NUCLEOTIDE SEQUENCE [LARGE SCALE GENOMIC DNA]</scope>
    <source>
        <strain evidence="2 3">CCUG 54536</strain>
    </source>
</reference>
<accession>A0A846ZCJ4</accession>
<dbReference type="EMBL" id="JAAXPO010000014">
    <property type="protein sequence ID" value="NKZ19216.1"/>
    <property type="molecule type" value="Genomic_DNA"/>
</dbReference>